<reference evidence="3" key="1">
    <citation type="journal article" date="2014" name="Genome Announc.">
        <title>Draft genome sequence of Colletotrichum sublineola, a destructive pathogen of cultivated sorghum.</title>
        <authorList>
            <person name="Baroncelli R."/>
            <person name="Sanz-Martin J.M."/>
            <person name="Rech G.E."/>
            <person name="Sukno S.A."/>
            <person name="Thon M.R."/>
        </authorList>
    </citation>
    <scope>NUCLEOTIDE SEQUENCE [LARGE SCALE GENOMIC DNA]</scope>
    <source>
        <strain evidence="3">TX430BB</strain>
    </source>
</reference>
<dbReference type="Proteomes" id="UP000027238">
    <property type="component" value="Unassembled WGS sequence"/>
</dbReference>
<gene>
    <name evidence="2" type="ORF">CSUB01_05346</name>
</gene>
<protein>
    <submittedName>
        <fullName evidence="2">Uncharacterized protein</fullName>
    </submittedName>
</protein>
<dbReference type="PROSITE" id="PS51257">
    <property type="entry name" value="PROKAR_LIPOPROTEIN"/>
    <property type="match status" value="1"/>
</dbReference>
<proteinExistence type="predicted"/>
<name>A0A066XP31_COLSU</name>
<comment type="caution">
    <text evidence="2">The sequence shown here is derived from an EMBL/GenBank/DDBJ whole genome shotgun (WGS) entry which is preliminary data.</text>
</comment>
<dbReference type="OrthoDB" id="3660698at2759"/>
<dbReference type="eggNOG" id="ENOG502TDI9">
    <property type="taxonomic scope" value="Eukaryota"/>
</dbReference>
<organism evidence="2 3">
    <name type="scientific">Colletotrichum sublineola</name>
    <name type="common">Sorghum anthracnose fungus</name>
    <dbReference type="NCBI Taxonomy" id="1173701"/>
    <lineage>
        <taxon>Eukaryota</taxon>
        <taxon>Fungi</taxon>
        <taxon>Dikarya</taxon>
        <taxon>Ascomycota</taxon>
        <taxon>Pezizomycotina</taxon>
        <taxon>Sordariomycetes</taxon>
        <taxon>Hypocreomycetidae</taxon>
        <taxon>Glomerellales</taxon>
        <taxon>Glomerellaceae</taxon>
        <taxon>Colletotrichum</taxon>
        <taxon>Colletotrichum graminicola species complex</taxon>
    </lineage>
</organism>
<evidence type="ECO:0000256" key="1">
    <source>
        <dbReference type="SAM" id="SignalP"/>
    </source>
</evidence>
<keyword evidence="1" id="KW-0732">Signal</keyword>
<dbReference type="AlphaFoldDB" id="A0A066XP31"/>
<sequence>MKCPTPATTISLVLLALAQSALGCSTYTVCHCYNASGAPNDNATQTVCSRYEPGLTAYINRECHYIGPEKETDGFITEWYGMDNCEWRDLCKQAGATGPDSSCREKVLDLF</sequence>
<evidence type="ECO:0000313" key="2">
    <source>
        <dbReference type="EMBL" id="KDN69429.1"/>
    </source>
</evidence>
<dbReference type="OMA" id="INRECHY"/>
<keyword evidence="3" id="KW-1185">Reference proteome</keyword>
<feature type="chain" id="PRO_5001630555" evidence="1">
    <location>
        <begin position="24"/>
        <end position="111"/>
    </location>
</feature>
<dbReference type="HOGENOM" id="CLU_152062_1_0_1"/>
<feature type="signal peptide" evidence="1">
    <location>
        <begin position="1"/>
        <end position="23"/>
    </location>
</feature>
<evidence type="ECO:0000313" key="3">
    <source>
        <dbReference type="Proteomes" id="UP000027238"/>
    </source>
</evidence>
<dbReference type="EMBL" id="JMSE01000514">
    <property type="protein sequence ID" value="KDN69429.1"/>
    <property type="molecule type" value="Genomic_DNA"/>
</dbReference>
<accession>A0A066XP31</accession>